<dbReference type="OrthoDB" id="4062651at2759"/>
<dbReference type="PROSITE" id="PS00107">
    <property type="entry name" value="PROTEIN_KINASE_ATP"/>
    <property type="match status" value="1"/>
</dbReference>
<dbReference type="EMBL" id="CABFNQ020000682">
    <property type="protein sequence ID" value="CAH0022777.1"/>
    <property type="molecule type" value="Genomic_DNA"/>
</dbReference>
<dbReference type="GO" id="GO:0005776">
    <property type="term" value="C:autophagosome"/>
    <property type="evidence" value="ECO:0007669"/>
    <property type="project" value="TreeGrafter"/>
</dbReference>
<dbReference type="GO" id="GO:0004674">
    <property type="term" value="F:protein serine/threonine kinase activity"/>
    <property type="evidence" value="ECO:0007669"/>
    <property type="project" value="UniProtKB-KW"/>
</dbReference>
<keyword evidence="6 14" id="KW-0547">Nucleotide-binding</keyword>
<evidence type="ECO:0000256" key="7">
    <source>
        <dbReference type="ARBA" id="ARBA00022777"/>
    </source>
</evidence>
<dbReference type="Gene3D" id="1.10.510.10">
    <property type="entry name" value="Transferase(Phosphotransferase) domain 1"/>
    <property type="match status" value="1"/>
</dbReference>
<evidence type="ECO:0000256" key="9">
    <source>
        <dbReference type="ARBA" id="ARBA00022927"/>
    </source>
</evidence>
<keyword evidence="4" id="KW-0723">Serine/threonine-protein kinase</keyword>
<dbReference type="PROSITE" id="PS50011">
    <property type="entry name" value="PROTEIN_KINASE_DOM"/>
    <property type="match status" value="1"/>
</dbReference>
<keyword evidence="5" id="KW-0808">Transferase</keyword>
<dbReference type="Pfam" id="PF00069">
    <property type="entry name" value="Pkinase"/>
    <property type="match status" value="1"/>
</dbReference>
<dbReference type="GO" id="GO:0034045">
    <property type="term" value="C:phagophore assembly site membrane"/>
    <property type="evidence" value="ECO:0007669"/>
    <property type="project" value="UniProtKB-SubCell"/>
</dbReference>
<evidence type="ECO:0000313" key="18">
    <source>
        <dbReference type="Proteomes" id="UP000696573"/>
    </source>
</evidence>
<evidence type="ECO:0000256" key="12">
    <source>
        <dbReference type="ARBA" id="ARBA00047899"/>
    </source>
</evidence>
<evidence type="ECO:0000256" key="6">
    <source>
        <dbReference type="ARBA" id="ARBA00022741"/>
    </source>
</evidence>
<evidence type="ECO:0000256" key="2">
    <source>
        <dbReference type="ARBA" id="ARBA00012513"/>
    </source>
</evidence>
<sequence>MSPPEPHHLALFSLVPLNERAERVLAHLSNQHLVSQVKDGRLGLNIGHVRSMSRDNATLATLGRNGDVTVDSCSISKIQCSFEIDPDTKVIMFYDRSHGQTSQVSGDNATPFEYGRPRKAVVQNNVNTIIGMGGTRRNLIQFQLIWHCNPRNTMERVKDRERRILAENPRLARTIDEADTVLPSQRETRITTSGPQRLKTRYDKGERLGSGAFGLVHQALDLDTGKLMAVKIIRRPAGPMQQEWVNLKREVQILSRLKHTHIVEYISSQGWDGPEVEIFMGLKEGTLHSLILSLPSADFHDLATTVLHHMLKAIDCLAMNDIIHRDIKPENILYVSGQDRPHFQLGDFGFSKQAHFATSEVGSPIYMAPEMKQRVKQTHKADVWSLFVTILWTLNVNGFREELDRQDTLEDARSIMLAAAAAPMMNNIREMIIVNPEERASAAQMLVKCFQGEGLSTPQNQIPPLIAPAETDSAAPAAAVHGSSAAQPRAWRRNTNQYPAAGIENARARLRPLNGPRNRRRQALGPNYSVNRAIPGSFPSDATDTSPSKE</sequence>
<dbReference type="PANTHER" id="PTHR24348">
    <property type="entry name" value="SERINE/THREONINE-PROTEIN KINASE UNC-51-RELATED"/>
    <property type="match status" value="1"/>
</dbReference>
<protein>
    <recommendedName>
        <fullName evidence="2">non-specific serine/threonine protein kinase</fullName>
        <ecNumber evidence="2">2.7.11.1</ecNumber>
    </recommendedName>
    <alternativeName>
        <fullName evidence="11">Autophagy-related protein 1</fullName>
    </alternativeName>
</protein>
<dbReference type="GO" id="GO:0005524">
    <property type="term" value="F:ATP binding"/>
    <property type="evidence" value="ECO:0007669"/>
    <property type="project" value="UniProtKB-UniRule"/>
</dbReference>
<evidence type="ECO:0000256" key="13">
    <source>
        <dbReference type="ARBA" id="ARBA00048679"/>
    </source>
</evidence>
<name>A0A9N9VFV4_9HYPO</name>
<dbReference type="GO" id="GO:0042594">
    <property type="term" value="P:response to starvation"/>
    <property type="evidence" value="ECO:0007669"/>
    <property type="project" value="TreeGrafter"/>
</dbReference>
<accession>A0A9N9VFV4</accession>
<dbReference type="GO" id="GO:0015031">
    <property type="term" value="P:protein transport"/>
    <property type="evidence" value="ECO:0007669"/>
    <property type="project" value="UniProtKB-KW"/>
</dbReference>
<feature type="binding site" evidence="14">
    <location>
        <position position="231"/>
    </location>
    <ligand>
        <name>ATP</name>
        <dbReference type="ChEBI" id="CHEBI:30616"/>
    </ligand>
</feature>
<keyword evidence="7" id="KW-0418">Kinase</keyword>
<evidence type="ECO:0000256" key="11">
    <source>
        <dbReference type="ARBA" id="ARBA00030237"/>
    </source>
</evidence>
<evidence type="ECO:0000256" key="14">
    <source>
        <dbReference type="PROSITE-ProRule" id="PRU10141"/>
    </source>
</evidence>
<feature type="domain" description="Protein kinase" evidence="16">
    <location>
        <begin position="202"/>
        <end position="451"/>
    </location>
</feature>
<keyword evidence="10" id="KW-0072">Autophagy</keyword>
<dbReference type="GO" id="GO:0034727">
    <property type="term" value="P:piecemeal microautophagy of the nucleus"/>
    <property type="evidence" value="ECO:0007669"/>
    <property type="project" value="TreeGrafter"/>
</dbReference>
<organism evidence="17 18">
    <name type="scientific">Clonostachys rhizophaga</name>
    <dbReference type="NCBI Taxonomy" id="160324"/>
    <lineage>
        <taxon>Eukaryota</taxon>
        <taxon>Fungi</taxon>
        <taxon>Dikarya</taxon>
        <taxon>Ascomycota</taxon>
        <taxon>Pezizomycotina</taxon>
        <taxon>Sordariomycetes</taxon>
        <taxon>Hypocreomycetidae</taxon>
        <taxon>Hypocreales</taxon>
        <taxon>Bionectriaceae</taxon>
        <taxon>Clonostachys</taxon>
    </lineage>
</organism>
<evidence type="ECO:0000256" key="8">
    <source>
        <dbReference type="ARBA" id="ARBA00022840"/>
    </source>
</evidence>
<evidence type="ECO:0000256" key="15">
    <source>
        <dbReference type="SAM" id="MobiDB-lite"/>
    </source>
</evidence>
<keyword evidence="9" id="KW-0653">Protein transport</keyword>
<evidence type="ECO:0000256" key="4">
    <source>
        <dbReference type="ARBA" id="ARBA00022527"/>
    </source>
</evidence>
<dbReference type="Proteomes" id="UP000696573">
    <property type="component" value="Unassembled WGS sequence"/>
</dbReference>
<evidence type="ECO:0000256" key="3">
    <source>
        <dbReference type="ARBA" id="ARBA00022448"/>
    </source>
</evidence>
<dbReference type="InterPro" id="IPR008271">
    <property type="entry name" value="Ser/Thr_kinase_AS"/>
</dbReference>
<dbReference type="SUPFAM" id="SSF56112">
    <property type="entry name" value="Protein kinase-like (PK-like)"/>
    <property type="match status" value="1"/>
</dbReference>
<comment type="catalytic activity">
    <reaction evidence="13">
        <text>L-seryl-[protein] + ATP = O-phospho-L-seryl-[protein] + ADP + H(+)</text>
        <dbReference type="Rhea" id="RHEA:17989"/>
        <dbReference type="Rhea" id="RHEA-COMP:9863"/>
        <dbReference type="Rhea" id="RHEA-COMP:11604"/>
        <dbReference type="ChEBI" id="CHEBI:15378"/>
        <dbReference type="ChEBI" id="CHEBI:29999"/>
        <dbReference type="ChEBI" id="CHEBI:30616"/>
        <dbReference type="ChEBI" id="CHEBI:83421"/>
        <dbReference type="ChEBI" id="CHEBI:456216"/>
        <dbReference type="EC" id="2.7.11.1"/>
    </reaction>
</comment>
<comment type="catalytic activity">
    <reaction evidence="12">
        <text>L-threonyl-[protein] + ATP = O-phospho-L-threonyl-[protein] + ADP + H(+)</text>
        <dbReference type="Rhea" id="RHEA:46608"/>
        <dbReference type="Rhea" id="RHEA-COMP:11060"/>
        <dbReference type="Rhea" id="RHEA-COMP:11605"/>
        <dbReference type="ChEBI" id="CHEBI:15378"/>
        <dbReference type="ChEBI" id="CHEBI:30013"/>
        <dbReference type="ChEBI" id="CHEBI:30616"/>
        <dbReference type="ChEBI" id="CHEBI:61977"/>
        <dbReference type="ChEBI" id="CHEBI:456216"/>
        <dbReference type="EC" id="2.7.11.1"/>
    </reaction>
</comment>
<dbReference type="PROSITE" id="PS00108">
    <property type="entry name" value="PROTEIN_KINASE_ST"/>
    <property type="match status" value="1"/>
</dbReference>
<keyword evidence="3" id="KW-0813">Transport</keyword>
<feature type="region of interest" description="Disordered" evidence="15">
    <location>
        <begin position="511"/>
        <end position="550"/>
    </location>
</feature>
<dbReference type="InterPro" id="IPR045269">
    <property type="entry name" value="Atg1-like"/>
</dbReference>
<dbReference type="SMART" id="SM00220">
    <property type="entry name" value="S_TKc"/>
    <property type="match status" value="1"/>
</dbReference>
<dbReference type="GO" id="GO:0061709">
    <property type="term" value="P:reticulophagy"/>
    <property type="evidence" value="ECO:0007669"/>
    <property type="project" value="TreeGrafter"/>
</dbReference>
<dbReference type="EC" id="2.7.11.1" evidence="2"/>
<dbReference type="InterPro" id="IPR000719">
    <property type="entry name" value="Prot_kinase_dom"/>
</dbReference>
<evidence type="ECO:0000256" key="5">
    <source>
        <dbReference type="ARBA" id="ARBA00022679"/>
    </source>
</evidence>
<dbReference type="GO" id="GO:0000045">
    <property type="term" value="P:autophagosome assembly"/>
    <property type="evidence" value="ECO:0007669"/>
    <property type="project" value="TreeGrafter"/>
</dbReference>
<keyword evidence="8 14" id="KW-0067">ATP-binding</keyword>
<evidence type="ECO:0000256" key="1">
    <source>
        <dbReference type="ARBA" id="ARBA00004623"/>
    </source>
</evidence>
<feature type="compositionally biased region" description="Polar residues" evidence="15">
    <location>
        <begin position="540"/>
        <end position="550"/>
    </location>
</feature>
<dbReference type="AlphaFoldDB" id="A0A9N9VFV4"/>
<reference evidence="17" key="1">
    <citation type="submission" date="2021-10" db="EMBL/GenBank/DDBJ databases">
        <authorList>
            <person name="Piombo E."/>
        </authorList>
    </citation>
    <scope>NUCLEOTIDE SEQUENCE</scope>
</reference>
<comment type="caution">
    <text evidence="17">The sequence shown here is derived from an EMBL/GenBank/DDBJ whole genome shotgun (WGS) entry which is preliminary data.</text>
</comment>
<evidence type="ECO:0000259" key="16">
    <source>
        <dbReference type="PROSITE" id="PS50011"/>
    </source>
</evidence>
<dbReference type="GO" id="GO:0005829">
    <property type="term" value="C:cytosol"/>
    <property type="evidence" value="ECO:0007669"/>
    <property type="project" value="TreeGrafter"/>
</dbReference>
<dbReference type="InterPro" id="IPR011009">
    <property type="entry name" value="Kinase-like_dom_sf"/>
</dbReference>
<evidence type="ECO:0000313" key="17">
    <source>
        <dbReference type="EMBL" id="CAH0022777.1"/>
    </source>
</evidence>
<dbReference type="GO" id="GO:0010506">
    <property type="term" value="P:regulation of autophagy"/>
    <property type="evidence" value="ECO:0007669"/>
    <property type="project" value="InterPro"/>
</dbReference>
<keyword evidence="18" id="KW-1185">Reference proteome</keyword>
<evidence type="ECO:0000256" key="10">
    <source>
        <dbReference type="ARBA" id="ARBA00023006"/>
    </source>
</evidence>
<proteinExistence type="predicted"/>
<comment type="subcellular location">
    <subcellularLocation>
        <location evidence="1">Preautophagosomal structure membrane</location>
        <topology evidence="1">Peripheral membrane protein</topology>
    </subcellularLocation>
</comment>
<dbReference type="InterPro" id="IPR017441">
    <property type="entry name" value="Protein_kinase_ATP_BS"/>
</dbReference>
<gene>
    <name evidence="17" type="ORF">CRHIZ90672A_00012898</name>
</gene>
<dbReference type="PANTHER" id="PTHR24348:SF22">
    <property type="entry name" value="NON-SPECIFIC SERINE_THREONINE PROTEIN KINASE"/>
    <property type="match status" value="1"/>
</dbReference>
<dbReference type="CDD" id="cd00180">
    <property type="entry name" value="PKc"/>
    <property type="match status" value="1"/>
</dbReference>
<dbReference type="GO" id="GO:0000422">
    <property type="term" value="P:autophagy of mitochondrion"/>
    <property type="evidence" value="ECO:0007669"/>
    <property type="project" value="TreeGrafter"/>
</dbReference>